<dbReference type="InterPro" id="IPR031165">
    <property type="entry name" value="GNAT_YJDJ"/>
</dbReference>
<geneLocation type="plasmid" evidence="1">
    <name>2</name>
</geneLocation>
<evidence type="ECO:0000313" key="1">
    <source>
        <dbReference type="EMBL" id="CRY81318.1"/>
    </source>
</evidence>
<dbReference type="PROSITE" id="PS51186">
    <property type="entry name" value="GNAT"/>
    <property type="match status" value="1"/>
</dbReference>
<dbReference type="Pfam" id="PF14542">
    <property type="entry name" value="Acetyltransf_CG"/>
    <property type="match status" value="1"/>
</dbReference>
<keyword evidence="1" id="KW-0614">Plasmid</keyword>
<dbReference type="SUPFAM" id="SSF55729">
    <property type="entry name" value="Acyl-CoA N-acyltransferases (Nat)"/>
    <property type="match status" value="1"/>
</dbReference>
<proteinExistence type="predicted"/>
<sequence>MSTEVRINPALERFEIFVDGDLAGYAEYQDTASERAFVHTEIHPGYEHRGYAKQLVGAALSASRAEGFGVLPLCPMVRHFVETHTEYIASVPQWARQRMGLPQ</sequence>
<dbReference type="InterPro" id="IPR000182">
    <property type="entry name" value="GNAT_dom"/>
</dbReference>
<dbReference type="OMA" id="CPMVRHF"/>
<dbReference type="Proteomes" id="UP000057820">
    <property type="component" value="Plasmid 2"/>
</dbReference>
<dbReference type="Gene3D" id="3.40.630.30">
    <property type="match status" value="1"/>
</dbReference>
<dbReference type="InterPro" id="IPR016181">
    <property type="entry name" value="Acyl_CoA_acyltransferase"/>
</dbReference>
<organism evidence="1 2">
    <name type="scientific">Nocardia farcinica</name>
    <dbReference type="NCBI Taxonomy" id="37329"/>
    <lineage>
        <taxon>Bacteria</taxon>
        <taxon>Bacillati</taxon>
        <taxon>Actinomycetota</taxon>
        <taxon>Actinomycetes</taxon>
        <taxon>Mycobacteriales</taxon>
        <taxon>Nocardiaceae</taxon>
        <taxon>Nocardia</taxon>
    </lineage>
</organism>
<dbReference type="GO" id="GO:0016747">
    <property type="term" value="F:acyltransferase activity, transferring groups other than amino-acyl groups"/>
    <property type="evidence" value="ECO:0007669"/>
    <property type="project" value="InterPro"/>
</dbReference>
<name>A0A0H5P1A7_NOCFR</name>
<dbReference type="AlphaFoldDB" id="A0A0H5P1A7"/>
<gene>
    <name evidence="1" type="ORF">ERS450000_04351</name>
</gene>
<dbReference type="EMBL" id="LN868939">
    <property type="protein sequence ID" value="CRY81318.1"/>
    <property type="molecule type" value="Genomic_DNA"/>
</dbReference>
<evidence type="ECO:0000313" key="2">
    <source>
        <dbReference type="Proteomes" id="UP000057820"/>
    </source>
</evidence>
<dbReference type="GeneID" id="61136078"/>
<protein>
    <submittedName>
        <fullName evidence="1">Uncharacterized protein</fullName>
    </submittedName>
</protein>
<accession>A0A0H5P1A7</accession>
<dbReference type="RefSeq" id="WP_011212043.1">
    <property type="nucleotide sequence ID" value="NZ_CAACYE020000001.1"/>
</dbReference>
<reference evidence="2" key="1">
    <citation type="submission" date="2015-03" db="EMBL/GenBank/DDBJ databases">
        <authorList>
            <consortium name="Pathogen Informatics"/>
        </authorList>
    </citation>
    <scope>NUCLEOTIDE SEQUENCE [LARGE SCALE GENOMIC DNA]</scope>
    <source>
        <strain evidence="2">NCTC11134</strain>
        <plasmid evidence="2">2</plasmid>
    </source>
</reference>
<dbReference type="CDD" id="cd04301">
    <property type="entry name" value="NAT_SF"/>
    <property type="match status" value="1"/>
</dbReference>
<dbReference type="PROSITE" id="PS51729">
    <property type="entry name" value="GNAT_YJDJ"/>
    <property type="match status" value="1"/>
</dbReference>
<dbReference type="KEGG" id="nfr:ERS450000_04351"/>